<reference evidence="5 6" key="1">
    <citation type="submission" date="2020-03" db="EMBL/GenBank/DDBJ databases">
        <title>FDA dAtabase for Regulatory Grade micrObial Sequences (FDA-ARGOS): Supporting development and validation of Infectious Disease Dx tests.</title>
        <authorList>
            <person name="Campos J."/>
            <person name="Goldberg B."/>
            <person name="Tallon L."/>
            <person name="Sadzewicz L."/>
            <person name="Vavikolanu K."/>
            <person name="Mehta A."/>
            <person name="Aluvathingal J."/>
            <person name="Nadendla S."/>
            <person name="Nandy P."/>
            <person name="Geyer C."/>
            <person name="Yan Y."/>
            <person name="Sichtig H."/>
        </authorList>
    </citation>
    <scope>NUCLEOTIDE SEQUENCE [LARGE SCALE GENOMIC DNA]</scope>
    <source>
        <strain evidence="5 6">FDAARGOS_656</strain>
    </source>
</reference>
<evidence type="ECO:0000313" key="6">
    <source>
        <dbReference type="Proteomes" id="UP000536275"/>
    </source>
</evidence>
<evidence type="ECO:0000313" key="5">
    <source>
        <dbReference type="EMBL" id="KAF6069745.1"/>
    </source>
</evidence>
<evidence type="ECO:0000256" key="1">
    <source>
        <dbReference type="ARBA" id="ARBA00022737"/>
    </source>
</evidence>
<dbReference type="AlphaFoldDB" id="A0A8H6BYE1"/>
<dbReference type="SUPFAM" id="SSF54791">
    <property type="entry name" value="Eukaryotic type KH-domain (KH-domain type I)"/>
    <property type="match status" value="3"/>
</dbReference>
<feature type="compositionally biased region" description="Basic and acidic residues" evidence="3">
    <location>
        <begin position="108"/>
        <end position="117"/>
    </location>
</feature>
<comment type="caution">
    <text evidence="5">The sequence shown here is derived from an EMBL/GenBank/DDBJ whole genome shotgun (WGS) entry which is preliminary data.</text>
</comment>
<feature type="compositionally biased region" description="Acidic residues" evidence="3">
    <location>
        <begin position="75"/>
        <end position="86"/>
    </location>
</feature>
<dbReference type="SMART" id="SM00322">
    <property type="entry name" value="KH"/>
    <property type="match status" value="3"/>
</dbReference>
<dbReference type="InterPro" id="IPR004087">
    <property type="entry name" value="KH_dom"/>
</dbReference>
<dbReference type="PROSITE" id="PS50084">
    <property type="entry name" value="KH_TYPE_1"/>
    <property type="match status" value="3"/>
</dbReference>
<dbReference type="Gene3D" id="3.30.1370.10">
    <property type="entry name" value="K Homology domain, type 1"/>
    <property type="match status" value="3"/>
</dbReference>
<dbReference type="InterPro" id="IPR004088">
    <property type="entry name" value="KH_dom_type_1"/>
</dbReference>
<evidence type="ECO:0000256" key="3">
    <source>
        <dbReference type="SAM" id="MobiDB-lite"/>
    </source>
</evidence>
<dbReference type="GO" id="GO:0003723">
    <property type="term" value="F:RNA binding"/>
    <property type="evidence" value="ECO:0007669"/>
    <property type="project" value="UniProtKB-UniRule"/>
</dbReference>
<feature type="compositionally biased region" description="Polar residues" evidence="3">
    <location>
        <begin position="331"/>
        <end position="354"/>
    </location>
</feature>
<feature type="region of interest" description="Disordered" evidence="3">
    <location>
        <begin position="1"/>
        <end position="157"/>
    </location>
</feature>
<keyword evidence="2" id="KW-0694">RNA-binding</keyword>
<feature type="compositionally biased region" description="Polar residues" evidence="3">
    <location>
        <begin position="137"/>
        <end position="148"/>
    </location>
</feature>
<organism evidence="5 6">
    <name type="scientific">Candida albicans</name>
    <name type="common">Yeast</name>
    <dbReference type="NCBI Taxonomy" id="5476"/>
    <lineage>
        <taxon>Eukaryota</taxon>
        <taxon>Fungi</taxon>
        <taxon>Dikarya</taxon>
        <taxon>Ascomycota</taxon>
        <taxon>Saccharomycotina</taxon>
        <taxon>Pichiomycetes</taxon>
        <taxon>Debaryomycetaceae</taxon>
        <taxon>Candida/Lodderomyces clade</taxon>
        <taxon>Candida</taxon>
    </lineage>
</organism>
<feature type="domain" description="K Homology" evidence="4">
    <location>
        <begin position="158"/>
        <end position="228"/>
    </location>
</feature>
<sequence length="571" mass="63221">MSDDGNDTNNIHVDTPDEPVLTPPIETVNHNITSTLKRKNEDADDNEGNEQSANSHSGNDTINSSSIKRIALDSEQLDLQDKEEELQQTAPIITNNSTSHLETESEELDKQNEDANKTQETLEPAYAPSESDHADDQNTGSSSSSKPVSNHRDRDDPTFIQLRMYCPVKEASTIVGRKGETINHLREKANVRITVSENLKGVPERIVAVKGPAENVARAFGLITRVILEEPEDEPASINSQQYNLKLLIPHPMIGFIIGKQGLKFREIEENSAAKLKAAENALPYSTDRVLSVMGVGDAIHIAVYYIAQVMLEHKEVLKKHKVVLYNPANYQPTDQSLGGRQRQPPSNSYNNPMGYQAKLPPFSKPPQHQQSPYNFSMMFQPAVQPQHFGSPVTSNPNAVSPVGMQPSVNIPPQNQFTDEFGNTIVGEVITTPPIQAGQDKYNQDVFVANSSIGSVIGKRGNNIKHIRETSACTYVKIEPDKGQSMMLGGGKGMTNIRKLTLTGTLNSIQTAIYLINQRINADRERNTVKSMEHQISCFTRYSHPPKEKGNENCIFFFATSLVYSSQLSVF</sequence>
<feature type="domain" description="K Homology" evidence="4">
    <location>
        <begin position="241"/>
        <end position="312"/>
    </location>
</feature>
<dbReference type="Proteomes" id="UP000536275">
    <property type="component" value="Unassembled WGS sequence"/>
</dbReference>
<protein>
    <submittedName>
        <fullName evidence="5">KH domain family protein</fullName>
    </submittedName>
</protein>
<name>A0A8H6BYE1_CANAX</name>
<dbReference type="Pfam" id="PF00013">
    <property type="entry name" value="KH_1"/>
    <property type="match status" value="3"/>
</dbReference>
<dbReference type="EMBL" id="JABWAD010000030">
    <property type="protein sequence ID" value="KAF6069745.1"/>
    <property type="molecule type" value="Genomic_DNA"/>
</dbReference>
<dbReference type="InterPro" id="IPR036612">
    <property type="entry name" value="KH_dom_type_1_sf"/>
</dbReference>
<feature type="compositionally biased region" description="Polar residues" evidence="3">
    <location>
        <begin position="49"/>
        <end position="67"/>
    </location>
</feature>
<feature type="region of interest" description="Disordered" evidence="3">
    <location>
        <begin position="331"/>
        <end position="355"/>
    </location>
</feature>
<proteinExistence type="predicted"/>
<keyword evidence="1" id="KW-0677">Repeat</keyword>
<gene>
    <name evidence="5" type="ORF">FOB64_002824</name>
</gene>
<evidence type="ECO:0000256" key="2">
    <source>
        <dbReference type="PROSITE-ProRule" id="PRU00117"/>
    </source>
</evidence>
<accession>A0A8H6BYE1</accession>
<evidence type="ECO:0000259" key="4">
    <source>
        <dbReference type="SMART" id="SM00322"/>
    </source>
</evidence>
<dbReference type="PANTHER" id="PTHR10288">
    <property type="entry name" value="KH DOMAIN CONTAINING RNA BINDING PROTEIN"/>
    <property type="match status" value="1"/>
</dbReference>
<feature type="domain" description="K Homology" evidence="4">
    <location>
        <begin position="440"/>
        <end position="521"/>
    </location>
</feature>